<keyword evidence="2" id="KW-1185">Reference proteome</keyword>
<evidence type="ECO:0000313" key="2">
    <source>
        <dbReference type="Proteomes" id="UP000199169"/>
    </source>
</evidence>
<accession>A0A1A8XKI7</accession>
<proteinExistence type="predicted"/>
<gene>
    <name evidence="1" type="ORF">ACCAA_1410004</name>
</gene>
<evidence type="ECO:0000313" key="1">
    <source>
        <dbReference type="EMBL" id="SBT04453.1"/>
    </source>
</evidence>
<reference evidence="1 2" key="1">
    <citation type="submission" date="2016-06" db="EMBL/GenBank/DDBJ databases">
        <authorList>
            <person name="Kjaerup R.B."/>
            <person name="Dalgaard T.S."/>
            <person name="Juul-Madsen H.R."/>
        </authorList>
    </citation>
    <scope>NUCLEOTIDE SEQUENCE [LARGE SCALE GENOMIC DNA]</scope>
    <source>
        <strain evidence="1">3</strain>
    </source>
</reference>
<sequence>MPAYTAWNDLMRKLRGLAKSTDRRVSGVGQETEGLMKTLMAAIYAARVDPPPERVACLLGSPYQAAAPTV</sequence>
<dbReference type="AlphaFoldDB" id="A0A1A8XKI7"/>
<protein>
    <recommendedName>
        <fullName evidence="3">Transposase</fullName>
    </recommendedName>
</protein>
<dbReference type="EMBL" id="FLQX01000048">
    <property type="protein sequence ID" value="SBT04453.1"/>
    <property type="molecule type" value="Genomic_DNA"/>
</dbReference>
<dbReference type="Proteomes" id="UP000199169">
    <property type="component" value="Unassembled WGS sequence"/>
</dbReference>
<evidence type="ECO:0008006" key="3">
    <source>
        <dbReference type="Google" id="ProtNLM"/>
    </source>
</evidence>
<name>A0A1A8XKI7_9PROT</name>
<organism evidence="1 2">
    <name type="scientific">Candidatus Accumulibacter aalborgensis</name>
    <dbReference type="NCBI Taxonomy" id="1860102"/>
    <lineage>
        <taxon>Bacteria</taxon>
        <taxon>Pseudomonadati</taxon>
        <taxon>Pseudomonadota</taxon>
        <taxon>Betaproteobacteria</taxon>
        <taxon>Candidatus Accumulibacter</taxon>
    </lineage>
</organism>